<feature type="compositionally biased region" description="Pro residues" evidence="1">
    <location>
        <begin position="66"/>
        <end position="75"/>
    </location>
</feature>
<evidence type="ECO:0000313" key="3">
    <source>
        <dbReference type="Proteomes" id="UP000288805"/>
    </source>
</evidence>
<feature type="region of interest" description="Disordered" evidence="1">
    <location>
        <begin position="1"/>
        <end position="83"/>
    </location>
</feature>
<dbReference type="EMBL" id="QGNW01002710">
    <property type="protein sequence ID" value="RVW12332.1"/>
    <property type="molecule type" value="Genomic_DNA"/>
</dbReference>
<dbReference type="AlphaFoldDB" id="A0A438BN19"/>
<evidence type="ECO:0000313" key="2">
    <source>
        <dbReference type="EMBL" id="RVW12332.1"/>
    </source>
</evidence>
<sequence length="413" mass="46730">MQDSMTEPSHPLAVPPSVEDAPLSSPSRRYETRRPPTTPRVSSSHVKKSSSHPPKKKARVSAPLEPSKPQPPHPPATESQIPSGMTPEVVIRRLMVTQPPIEGNLDCRARSCHSELCFDRATFRLQPELKDSFHLLQRYHMEHLMTPRDFFYPRVALDFYQYMTTHHVRDPTVIHFTIDGHHGILGARHIAEALRIPYEPACLEDYQVWADPSQSDMVHILSRRESTRPYPLRKELPPSMFFINALLRHNIYPLQHMEEAAESGCHSTSIPRLLCQILEHLGYPSEPHLERRRICREIFTLDKWTMPSTGPMPKVASSTPPAIPGALPVIPSTSESSPPSESGITISISEFRDLCHTLQTLTQQMIALHAHQEQIITTQTQHTAILRQIQQHLGIVSPPEHVIPIPSEPTHPS</sequence>
<dbReference type="Proteomes" id="UP000288805">
    <property type="component" value="Unassembled WGS sequence"/>
</dbReference>
<comment type="caution">
    <text evidence="2">The sequence shown here is derived from an EMBL/GenBank/DDBJ whole genome shotgun (WGS) entry which is preliminary data.</text>
</comment>
<gene>
    <name evidence="2" type="ORF">CK203_104916</name>
</gene>
<reference evidence="2 3" key="1">
    <citation type="journal article" date="2018" name="PLoS Genet.">
        <title>Population sequencing reveals clonal diversity and ancestral inbreeding in the grapevine cultivar Chardonnay.</title>
        <authorList>
            <person name="Roach M.J."/>
            <person name="Johnson D.L."/>
            <person name="Bohlmann J."/>
            <person name="van Vuuren H.J."/>
            <person name="Jones S.J."/>
            <person name="Pretorius I.S."/>
            <person name="Schmidt S.A."/>
            <person name="Borneman A.R."/>
        </authorList>
    </citation>
    <scope>NUCLEOTIDE SEQUENCE [LARGE SCALE GENOMIC DNA]</scope>
    <source>
        <strain evidence="3">cv. Chardonnay</strain>
        <tissue evidence="2">Leaf</tissue>
    </source>
</reference>
<name>A0A438BN19_VITVI</name>
<organism evidence="2 3">
    <name type="scientific">Vitis vinifera</name>
    <name type="common">Grape</name>
    <dbReference type="NCBI Taxonomy" id="29760"/>
    <lineage>
        <taxon>Eukaryota</taxon>
        <taxon>Viridiplantae</taxon>
        <taxon>Streptophyta</taxon>
        <taxon>Embryophyta</taxon>
        <taxon>Tracheophyta</taxon>
        <taxon>Spermatophyta</taxon>
        <taxon>Magnoliopsida</taxon>
        <taxon>eudicotyledons</taxon>
        <taxon>Gunneridae</taxon>
        <taxon>Pentapetalae</taxon>
        <taxon>rosids</taxon>
        <taxon>Vitales</taxon>
        <taxon>Vitaceae</taxon>
        <taxon>Viteae</taxon>
        <taxon>Vitis</taxon>
    </lineage>
</organism>
<protein>
    <submittedName>
        <fullName evidence="2">Uncharacterized protein</fullName>
    </submittedName>
</protein>
<evidence type="ECO:0000256" key="1">
    <source>
        <dbReference type="SAM" id="MobiDB-lite"/>
    </source>
</evidence>
<accession>A0A438BN19</accession>
<proteinExistence type="predicted"/>
<feature type="compositionally biased region" description="Basic residues" evidence="1">
    <location>
        <begin position="45"/>
        <end position="59"/>
    </location>
</feature>